<evidence type="ECO:0000313" key="2">
    <source>
        <dbReference type="Proteomes" id="UP000325134"/>
    </source>
</evidence>
<dbReference type="AlphaFoldDB" id="A0A1M4YF40"/>
<dbReference type="OrthoDB" id="8364077at2"/>
<organism evidence="1 2">
    <name type="scientific">Ruegeria intermedia</name>
    <dbReference type="NCBI Taxonomy" id="996115"/>
    <lineage>
        <taxon>Bacteria</taxon>
        <taxon>Pseudomonadati</taxon>
        <taxon>Pseudomonadota</taxon>
        <taxon>Alphaproteobacteria</taxon>
        <taxon>Rhodobacterales</taxon>
        <taxon>Roseobacteraceae</taxon>
        <taxon>Ruegeria</taxon>
    </lineage>
</organism>
<accession>A0A1M4YF40</accession>
<evidence type="ECO:0000313" key="1">
    <source>
        <dbReference type="EMBL" id="SHF04233.1"/>
    </source>
</evidence>
<gene>
    <name evidence="1" type="ORF">SAMN05444279_11545</name>
</gene>
<sequence length="135" mass="14038">MIWKTNTHEFSATVCQRTGRTCPALAHLARSVAQAVAAAGAATSPDFRVEGTGELTHCTPGCIARFDARADLIRVYCGARPEAAAESLAAYADLMFNDLADACPAQGLDTSPCAMLQAVALEPASMAEQALPAVI</sequence>
<name>A0A1M4YF40_9RHOB</name>
<dbReference type="RefSeq" id="WP_149776239.1">
    <property type="nucleotide sequence ID" value="NZ_FQVK01000015.1"/>
</dbReference>
<keyword evidence="2" id="KW-1185">Reference proteome</keyword>
<reference evidence="1 2" key="1">
    <citation type="submission" date="2016-11" db="EMBL/GenBank/DDBJ databases">
        <authorList>
            <person name="Varghese N."/>
            <person name="Submissions S."/>
        </authorList>
    </citation>
    <scope>NUCLEOTIDE SEQUENCE [LARGE SCALE GENOMIC DNA]</scope>
    <source>
        <strain evidence="1 2">DSM 29341</strain>
    </source>
</reference>
<dbReference type="EMBL" id="FQVK01000015">
    <property type="protein sequence ID" value="SHF04233.1"/>
    <property type="molecule type" value="Genomic_DNA"/>
</dbReference>
<protein>
    <submittedName>
        <fullName evidence="1">Uncharacterized protein</fullName>
    </submittedName>
</protein>
<dbReference type="Proteomes" id="UP000325134">
    <property type="component" value="Unassembled WGS sequence"/>
</dbReference>
<proteinExistence type="predicted"/>